<evidence type="ECO:0000313" key="3">
    <source>
        <dbReference type="Proteomes" id="UP000217790"/>
    </source>
</evidence>
<reference evidence="3" key="1">
    <citation type="journal article" date="2017" name="Nat. Ecol. Evol.">
        <title>Genome expansion and lineage-specific genetic innovations in the forest pathogenic fungi Armillaria.</title>
        <authorList>
            <person name="Sipos G."/>
            <person name="Prasanna A.N."/>
            <person name="Walter M.C."/>
            <person name="O'Connor E."/>
            <person name="Balint B."/>
            <person name="Krizsan K."/>
            <person name="Kiss B."/>
            <person name="Hess J."/>
            <person name="Varga T."/>
            <person name="Slot J."/>
            <person name="Riley R."/>
            <person name="Boka B."/>
            <person name="Rigling D."/>
            <person name="Barry K."/>
            <person name="Lee J."/>
            <person name="Mihaltcheva S."/>
            <person name="LaButti K."/>
            <person name="Lipzen A."/>
            <person name="Waldron R."/>
            <person name="Moloney N.M."/>
            <person name="Sperisen C."/>
            <person name="Kredics L."/>
            <person name="Vagvoelgyi C."/>
            <person name="Patrignani A."/>
            <person name="Fitzpatrick D."/>
            <person name="Nagy I."/>
            <person name="Doyle S."/>
            <person name="Anderson J.B."/>
            <person name="Grigoriev I.V."/>
            <person name="Gueldener U."/>
            <person name="Muensterkoetter M."/>
            <person name="Nagy L.G."/>
        </authorList>
    </citation>
    <scope>NUCLEOTIDE SEQUENCE [LARGE SCALE GENOMIC DNA]</scope>
    <source>
        <strain evidence="3">Ar21-2</strain>
    </source>
</reference>
<feature type="compositionally biased region" description="Polar residues" evidence="1">
    <location>
        <begin position="140"/>
        <end position="153"/>
    </location>
</feature>
<feature type="region of interest" description="Disordered" evidence="1">
    <location>
        <begin position="134"/>
        <end position="153"/>
    </location>
</feature>
<accession>A0A2H3CRJ1</accession>
<dbReference type="AlphaFoldDB" id="A0A2H3CRJ1"/>
<keyword evidence="3" id="KW-1185">Reference proteome</keyword>
<dbReference type="InParanoid" id="A0A2H3CRJ1"/>
<evidence type="ECO:0000256" key="1">
    <source>
        <dbReference type="SAM" id="MobiDB-lite"/>
    </source>
</evidence>
<dbReference type="EMBL" id="KZ293736">
    <property type="protein sequence ID" value="PBK81038.1"/>
    <property type="molecule type" value="Genomic_DNA"/>
</dbReference>
<organism evidence="2 3">
    <name type="scientific">Armillaria gallica</name>
    <name type="common">Bulbous honey fungus</name>
    <name type="synonym">Armillaria bulbosa</name>
    <dbReference type="NCBI Taxonomy" id="47427"/>
    <lineage>
        <taxon>Eukaryota</taxon>
        <taxon>Fungi</taxon>
        <taxon>Dikarya</taxon>
        <taxon>Basidiomycota</taxon>
        <taxon>Agaricomycotina</taxon>
        <taxon>Agaricomycetes</taxon>
        <taxon>Agaricomycetidae</taxon>
        <taxon>Agaricales</taxon>
        <taxon>Marasmiineae</taxon>
        <taxon>Physalacriaceae</taxon>
        <taxon>Armillaria</taxon>
    </lineage>
</organism>
<proteinExistence type="predicted"/>
<protein>
    <submittedName>
        <fullName evidence="2">Uncharacterized protein</fullName>
    </submittedName>
</protein>
<dbReference type="OrthoDB" id="10632572at2759"/>
<dbReference type="Proteomes" id="UP000217790">
    <property type="component" value="Unassembled WGS sequence"/>
</dbReference>
<gene>
    <name evidence="2" type="ORF">ARMGADRAFT_1039626</name>
</gene>
<name>A0A2H3CRJ1_ARMGA</name>
<sequence>MPEGVYCLIPWVPMNIFVMWKVDKSKWQVKFYSSPNLDNDFLDFVFNMSNPITSGHSEQQHSHENHQPRSEHLHNTVYLDISHGTVQQDRDDADNKYNEDMLYDDFEITPEILRDLDKVECNELAAFNAESDVDVDDGMDSQNEGETRGNSTNMAGAQHMAYSFSNPKIYVHQQNEK</sequence>
<evidence type="ECO:0000313" key="2">
    <source>
        <dbReference type="EMBL" id="PBK81038.1"/>
    </source>
</evidence>